<dbReference type="RefSeq" id="WP_080024259.1">
    <property type="nucleotide sequence ID" value="NZ_LTAY01000111.1"/>
</dbReference>
<dbReference type="OrthoDB" id="1891078at2"/>
<accession>A0A1V4SL95</accession>
<protein>
    <submittedName>
        <fullName evidence="3">Fibronectin-binding protein (FBP)</fullName>
    </submittedName>
</protein>
<dbReference type="InterPro" id="IPR010841">
    <property type="entry name" value="EF-G-binding_N"/>
</dbReference>
<gene>
    <name evidence="3" type="ORF">CLTHE_31830</name>
</gene>
<evidence type="ECO:0000259" key="2">
    <source>
        <dbReference type="Pfam" id="PF16571"/>
    </source>
</evidence>
<name>A0A1V4SL95_9CLOT</name>
<dbReference type="EMBL" id="LTAY01000111">
    <property type="protein sequence ID" value="OPX44659.1"/>
    <property type="molecule type" value="Genomic_DNA"/>
</dbReference>
<reference evidence="3 4" key="1">
    <citation type="submission" date="2016-02" db="EMBL/GenBank/DDBJ databases">
        <title>Genome sequence of Clostridium thermobutyricum DSM 4928.</title>
        <authorList>
            <person name="Poehlein A."/>
            <person name="Daniel R."/>
        </authorList>
    </citation>
    <scope>NUCLEOTIDE SEQUENCE [LARGE SCALE GENOMIC DNA]</scope>
    <source>
        <strain evidence="3 4">DSM 4928</strain>
    </source>
</reference>
<dbReference type="Gene3D" id="1.20.1280.250">
    <property type="match status" value="1"/>
</dbReference>
<dbReference type="CDD" id="cd16342">
    <property type="entry name" value="FusC_FusB"/>
    <property type="match status" value="1"/>
</dbReference>
<dbReference type="InterPro" id="IPR032330">
    <property type="entry name" value="EF-G-binding_C"/>
</dbReference>
<comment type="caution">
    <text evidence="3">The sequence shown here is derived from an EMBL/GenBank/DDBJ whole genome shotgun (WGS) entry which is preliminary data.</text>
</comment>
<dbReference type="Pfam" id="PF07299">
    <property type="entry name" value="EF-G-binding_N"/>
    <property type="match status" value="1"/>
</dbReference>
<proteinExistence type="predicted"/>
<feature type="domain" description="Elongation factor G-binding protein N-terminal" evidence="1">
    <location>
        <begin position="4"/>
        <end position="85"/>
    </location>
</feature>
<feature type="domain" description="Elongation factor G-binding protein C-terminal treble-clef zinc-finger" evidence="2">
    <location>
        <begin position="97"/>
        <end position="202"/>
    </location>
</feature>
<dbReference type="InterPro" id="IPR038344">
    <property type="entry name" value="EF-G_N_sf"/>
</dbReference>
<dbReference type="Proteomes" id="UP000191448">
    <property type="component" value="Unassembled WGS sequence"/>
</dbReference>
<evidence type="ECO:0000313" key="4">
    <source>
        <dbReference type="Proteomes" id="UP000191448"/>
    </source>
</evidence>
<sequence>MNSFIKKQDYNYIKKCLFDLNNTLRNCVDKKIVEATKLYLNEKILSIFSDLSEEQKNLLDISEITDSIYINPYLSKLNDYVYGMPKITNTQINKLFKKEKKLKFPDLEIQNTPKVYLGWIDYSIRKLLIAYNMDGKLIGMACRLPNTNSNNTNVCTLCNHIGPENEVAFVSPICKPNKSGEDCYRSIGFHICLDSNKCNERIVSIEKLENLLKNVNNLK</sequence>
<organism evidence="3 4">
    <name type="scientific">Clostridium thermobutyricum DSM 4928</name>
    <dbReference type="NCBI Taxonomy" id="1121339"/>
    <lineage>
        <taxon>Bacteria</taxon>
        <taxon>Bacillati</taxon>
        <taxon>Bacillota</taxon>
        <taxon>Clostridia</taxon>
        <taxon>Eubacteriales</taxon>
        <taxon>Clostridiaceae</taxon>
        <taxon>Clostridium</taxon>
    </lineage>
</organism>
<evidence type="ECO:0000259" key="1">
    <source>
        <dbReference type="Pfam" id="PF07299"/>
    </source>
</evidence>
<dbReference type="AlphaFoldDB" id="A0A1V4SL95"/>
<evidence type="ECO:0000313" key="3">
    <source>
        <dbReference type="EMBL" id="OPX44659.1"/>
    </source>
</evidence>
<dbReference type="Pfam" id="PF16571">
    <property type="entry name" value="FBP_C"/>
    <property type="match status" value="1"/>
</dbReference>